<dbReference type="AlphaFoldDB" id="A0A2M6WY91"/>
<accession>A0A2M6WY91</accession>
<keyword evidence="1" id="KW-0472">Membrane</keyword>
<gene>
    <name evidence="2" type="ORF">COT71_04440</name>
</gene>
<keyword evidence="1" id="KW-0812">Transmembrane</keyword>
<name>A0A2M6WY91_9BACT</name>
<reference evidence="3" key="1">
    <citation type="submission" date="2017-09" db="EMBL/GenBank/DDBJ databases">
        <title>Depth-based differentiation of microbial function through sediment-hosted aquifers and enrichment of novel symbionts in the deep terrestrial subsurface.</title>
        <authorList>
            <person name="Probst A.J."/>
            <person name="Ladd B."/>
            <person name="Jarett J.K."/>
            <person name="Geller-Mcgrath D.E."/>
            <person name="Sieber C.M.K."/>
            <person name="Emerson J.B."/>
            <person name="Anantharaman K."/>
            <person name="Thomas B.C."/>
            <person name="Malmstrom R."/>
            <person name="Stieglmeier M."/>
            <person name="Klingl A."/>
            <person name="Woyke T."/>
            <person name="Ryan C.M."/>
            <person name="Banfield J.F."/>
        </authorList>
    </citation>
    <scope>NUCLEOTIDE SEQUENCE [LARGE SCALE GENOMIC DNA]</scope>
</reference>
<comment type="caution">
    <text evidence="2">The sequence shown here is derived from an EMBL/GenBank/DDBJ whole genome shotgun (WGS) entry which is preliminary data.</text>
</comment>
<evidence type="ECO:0000313" key="3">
    <source>
        <dbReference type="Proteomes" id="UP000230731"/>
    </source>
</evidence>
<evidence type="ECO:0000313" key="2">
    <source>
        <dbReference type="EMBL" id="PIT97749.1"/>
    </source>
</evidence>
<evidence type="ECO:0000256" key="1">
    <source>
        <dbReference type="SAM" id="Phobius"/>
    </source>
</evidence>
<dbReference type="Proteomes" id="UP000230731">
    <property type="component" value="Unassembled WGS sequence"/>
</dbReference>
<dbReference type="EMBL" id="PEZP01000048">
    <property type="protein sequence ID" value="PIT97749.1"/>
    <property type="molecule type" value="Genomic_DNA"/>
</dbReference>
<organism evidence="2 3">
    <name type="scientific">Candidatus Andersenbacteria bacterium CG10_big_fil_rev_8_21_14_0_10_54_11</name>
    <dbReference type="NCBI Taxonomy" id="1974485"/>
    <lineage>
        <taxon>Bacteria</taxon>
        <taxon>Candidatus Anderseniibacteriota</taxon>
    </lineage>
</organism>
<protein>
    <submittedName>
        <fullName evidence="2">Uncharacterized protein</fullName>
    </submittedName>
</protein>
<feature type="transmembrane region" description="Helical" evidence="1">
    <location>
        <begin position="6"/>
        <end position="30"/>
    </location>
</feature>
<sequence>MVISLLHQSFISGFLAGGLGTILFELALFLHPVLRRRVWDNPLTFRSIHVHHSIIGIFFIAAGTVRIILHSPGNLFLIGLGLGVIVVHTLNDGFVFIEKLEHQGRK</sequence>
<feature type="transmembrane region" description="Helical" evidence="1">
    <location>
        <begin position="75"/>
        <end position="97"/>
    </location>
</feature>
<feature type="transmembrane region" description="Helical" evidence="1">
    <location>
        <begin position="50"/>
        <end position="69"/>
    </location>
</feature>
<proteinExistence type="predicted"/>
<keyword evidence="1" id="KW-1133">Transmembrane helix</keyword>